<dbReference type="EMBL" id="CM029050">
    <property type="protein sequence ID" value="KAG2569764.1"/>
    <property type="molecule type" value="Genomic_DNA"/>
</dbReference>
<keyword evidence="1" id="KW-0812">Transmembrane</keyword>
<proteinExistence type="predicted"/>
<feature type="transmembrane region" description="Helical" evidence="1">
    <location>
        <begin position="199"/>
        <end position="217"/>
    </location>
</feature>
<dbReference type="Proteomes" id="UP000823388">
    <property type="component" value="Chromosome 7N"/>
</dbReference>
<name>A0A8T0QHX1_PANVG</name>
<evidence type="ECO:0000313" key="3">
    <source>
        <dbReference type="Proteomes" id="UP000823388"/>
    </source>
</evidence>
<reference evidence="2" key="1">
    <citation type="submission" date="2020-05" db="EMBL/GenBank/DDBJ databases">
        <title>WGS assembly of Panicum virgatum.</title>
        <authorList>
            <person name="Lovell J.T."/>
            <person name="Jenkins J."/>
            <person name="Shu S."/>
            <person name="Juenger T.E."/>
            <person name="Schmutz J."/>
        </authorList>
    </citation>
    <scope>NUCLEOTIDE SEQUENCE</scope>
    <source>
        <strain evidence="2">AP13</strain>
    </source>
</reference>
<gene>
    <name evidence="2" type="ORF">PVAP13_7NG439200</name>
</gene>
<protein>
    <submittedName>
        <fullName evidence="2">Uncharacterized protein</fullName>
    </submittedName>
</protein>
<organism evidence="2 3">
    <name type="scientific">Panicum virgatum</name>
    <name type="common">Blackwell switchgrass</name>
    <dbReference type="NCBI Taxonomy" id="38727"/>
    <lineage>
        <taxon>Eukaryota</taxon>
        <taxon>Viridiplantae</taxon>
        <taxon>Streptophyta</taxon>
        <taxon>Embryophyta</taxon>
        <taxon>Tracheophyta</taxon>
        <taxon>Spermatophyta</taxon>
        <taxon>Magnoliopsida</taxon>
        <taxon>Liliopsida</taxon>
        <taxon>Poales</taxon>
        <taxon>Poaceae</taxon>
        <taxon>PACMAD clade</taxon>
        <taxon>Panicoideae</taxon>
        <taxon>Panicodae</taxon>
        <taxon>Paniceae</taxon>
        <taxon>Panicinae</taxon>
        <taxon>Panicum</taxon>
        <taxon>Panicum sect. Hiantes</taxon>
    </lineage>
</organism>
<evidence type="ECO:0000256" key="1">
    <source>
        <dbReference type="SAM" id="Phobius"/>
    </source>
</evidence>
<accession>A0A8T0QHX1</accession>
<comment type="caution">
    <text evidence="2">The sequence shown here is derived from an EMBL/GenBank/DDBJ whole genome shotgun (WGS) entry which is preliminary data.</text>
</comment>
<evidence type="ECO:0000313" key="2">
    <source>
        <dbReference type="EMBL" id="KAG2569764.1"/>
    </source>
</evidence>
<sequence length="219" mass="25938">MSNMGSGIRAAWNTFTSCMKDHGFASMRRKTQKLGRLQFIVTPQRFTLCRRDEHGITNLKKRVVVKSSYLHRECKLRLKARKITQEYILLKQQDLHSWAAYKEHGESIQNLFAVLRRALGRYKARRIEAGFFYMYAHPRQHSLYVMSPLYTLPRKEALKKIKRLRRRREHYVRASSITSLTIQRSNLALGKNIGECSRLIQIFLLYLFVIILAWMIVYL</sequence>
<keyword evidence="1" id="KW-1133">Transmembrane helix</keyword>
<dbReference type="AlphaFoldDB" id="A0A8T0QHX1"/>
<keyword evidence="3" id="KW-1185">Reference proteome</keyword>
<keyword evidence="1" id="KW-0472">Membrane</keyword>